<dbReference type="PANTHER" id="PTHR30041:SF8">
    <property type="entry name" value="PROTEIN YFFB"/>
    <property type="match status" value="1"/>
</dbReference>
<dbReference type="Proteomes" id="UP000265691">
    <property type="component" value="Unassembled WGS sequence"/>
</dbReference>
<dbReference type="EMBL" id="NRHC01000001">
    <property type="protein sequence ID" value="RIY34569.1"/>
    <property type="molecule type" value="Genomic_DNA"/>
</dbReference>
<reference evidence="3 4" key="1">
    <citation type="submission" date="2017-08" db="EMBL/GenBank/DDBJ databases">
        <title>Reclassification of Bisgaard taxon 37 and 44.</title>
        <authorList>
            <person name="Christensen H."/>
        </authorList>
    </citation>
    <scope>NUCLEOTIDE SEQUENCE [LARGE SCALE GENOMIC DNA]</scope>
    <source>
        <strain evidence="3 4">B96_3</strain>
    </source>
</reference>
<dbReference type="InterPro" id="IPR006660">
    <property type="entry name" value="Arsenate_reductase-like"/>
</dbReference>
<dbReference type="OrthoDB" id="9803749at2"/>
<evidence type="ECO:0000313" key="4">
    <source>
        <dbReference type="Proteomes" id="UP000265691"/>
    </source>
</evidence>
<dbReference type="PANTHER" id="PTHR30041">
    <property type="entry name" value="ARSENATE REDUCTASE"/>
    <property type="match status" value="1"/>
</dbReference>
<sequence>MTESITVYGIKTCTTVRLHIKVLKEQGFNVDFHDYLSQGVDKDKFTQALQDLGWDQVINLRARNFATLGAEAKEYFKQLAQTKNHEFDEKGFALVQEQPRIIKRPLVERNGHFQLN</sequence>
<name>A0A3A1YBH4_9GAMM</name>
<dbReference type="InterPro" id="IPR036249">
    <property type="entry name" value="Thioredoxin-like_sf"/>
</dbReference>
<accession>A0A3A1YBH4</accession>
<gene>
    <name evidence="3" type="ORF">CKF54_00145</name>
</gene>
<dbReference type="Gene3D" id="3.40.30.10">
    <property type="entry name" value="Glutaredoxin"/>
    <property type="match status" value="1"/>
</dbReference>
<dbReference type="SUPFAM" id="SSF52833">
    <property type="entry name" value="Thioredoxin-like"/>
    <property type="match status" value="1"/>
</dbReference>
<proteinExistence type="inferred from homology"/>
<dbReference type="RefSeq" id="WP_119524168.1">
    <property type="nucleotide sequence ID" value="NZ_NRHC01000001.1"/>
</dbReference>
<organism evidence="3 4">
    <name type="scientific">Psittacicella hinzii</name>
    <dbReference type="NCBI Taxonomy" id="2028575"/>
    <lineage>
        <taxon>Bacteria</taxon>
        <taxon>Pseudomonadati</taxon>
        <taxon>Pseudomonadota</taxon>
        <taxon>Gammaproteobacteria</taxon>
        <taxon>Pasteurellales</taxon>
        <taxon>Psittacicellaceae</taxon>
        <taxon>Psittacicella</taxon>
    </lineage>
</organism>
<dbReference type="PROSITE" id="PS51353">
    <property type="entry name" value="ARSC"/>
    <property type="match status" value="1"/>
</dbReference>
<protein>
    <recommendedName>
        <fullName evidence="5">Arsenate reductase</fullName>
    </recommendedName>
</protein>
<comment type="similarity">
    <text evidence="1 2">Belongs to the ArsC family.</text>
</comment>
<evidence type="ECO:0008006" key="5">
    <source>
        <dbReference type="Google" id="ProtNLM"/>
    </source>
</evidence>
<evidence type="ECO:0000256" key="2">
    <source>
        <dbReference type="PROSITE-ProRule" id="PRU01282"/>
    </source>
</evidence>
<keyword evidence="4" id="KW-1185">Reference proteome</keyword>
<dbReference type="Pfam" id="PF03960">
    <property type="entry name" value="ArsC"/>
    <property type="match status" value="1"/>
</dbReference>
<evidence type="ECO:0000313" key="3">
    <source>
        <dbReference type="EMBL" id="RIY34569.1"/>
    </source>
</evidence>
<evidence type="ECO:0000256" key="1">
    <source>
        <dbReference type="ARBA" id="ARBA00007198"/>
    </source>
</evidence>
<comment type="caution">
    <text evidence="3">The sequence shown here is derived from an EMBL/GenBank/DDBJ whole genome shotgun (WGS) entry which is preliminary data.</text>
</comment>
<dbReference type="AlphaFoldDB" id="A0A3A1YBH4"/>